<protein>
    <submittedName>
        <fullName evidence="3">Arachidonate 12-lipoxygenase, 12S-type-like isoform X2</fullName>
    </submittedName>
</protein>
<evidence type="ECO:0000313" key="4">
    <source>
        <dbReference type="Proteomes" id="UP000727407"/>
    </source>
</evidence>
<comment type="caution">
    <text evidence="1">Lacks conserved residue(s) required for the propagation of feature annotation.</text>
</comment>
<dbReference type="OrthoDB" id="407298at2759"/>
<feature type="domain" description="PLAT" evidence="2">
    <location>
        <begin position="1"/>
        <end position="68"/>
    </location>
</feature>
<gene>
    <name evidence="3" type="primary">alox15</name>
    <name evidence="3" type="ORF">DAT39_015264</name>
</gene>
<comment type="caution">
    <text evidence="3">The sequence shown here is derived from an EMBL/GenBank/DDBJ whole genome shotgun (WGS) entry which is preliminary data.</text>
</comment>
<evidence type="ECO:0000313" key="3">
    <source>
        <dbReference type="EMBL" id="KAF5895019.1"/>
    </source>
</evidence>
<dbReference type="Gene3D" id="2.60.60.20">
    <property type="entry name" value="PLAT/LH2 domain"/>
    <property type="match status" value="1"/>
</dbReference>
<feature type="non-terminal residue" evidence="3">
    <location>
        <position position="68"/>
    </location>
</feature>
<dbReference type="Proteomes" id="UP000727407">
    <property type="component" value="Unassembled WGS sequence"/>
</dbReference>
<evidence type="ECO:0000256" key="1">
    <source>
        <dbReference type="PROSITE-ProRule" id="PRU00152"/>
    </source>
</evidence>
<dbReference type="Pfam" id="PF01477">
    <property type="entry name" value="PLAT"/>
    <property type="match status" value="1"/>
</dbReference>
<evidence type="ECO:0000259" key="2">
    <source>
        <dbReference type="PROSITE" id="PS50095"/>
    </source>
</evidence>
<organism evidence="3 4">
    <name type="scientific">Clarias magur</name>
    <name type="common">Asian catfish</name>
    <name type="synonym">Macropteronotus magur</name>
    <dbReference type="NCBI Taxonomy" id="1594786"/>
    <lineage>
        <taxon>Eukaryota</taxon>
        <taxon>Metazoa</taxon>
        <taxon>Chordata</taxon>
        <taxon>Craniata</taxon>
        <taxon>Vertebrata</taxon>
        <taxon>Euteleostomi</taxon>
        <taxon>Actinopterygii</taxon>
        <taxon>Neopterygii</taxon>
        <taxon>Teleostei</taxon>
        <taxon>Ostariophysi</taxon>
        <taxon>Siluriformes</taxon>
        <taxon>Clariidae</taxon>
        <taxon>Clarias</taxon>
    </lineage>
</organism>
<feature type="non-terminal residue" evidence="3">
    <location>
        <position position="1"/>
    </location>
</feature>
<dbReference type="PROSITE" id="PS50095">
    <property type="entry name" value="PLAT"/>
    <property type="match status" value="1"/>
</dbReference>
<dbReference type="InterPro" id="IPR001024">
    <property type="entry name" value="PLAT/LH2_dom"/>
</dbReference>
<dbReference type="EMBL" id="QNUK01000344">
    <property type="protein sequence ID" value="KAF5895019.1"/>
    <property type="molecule type" value="Genomic_DNA"/>
</dbReference>
<dbReference type="AlphaFoldDB" id="A0A8J4WWY4"/>
<name>A0A8J4WWY4_CLAMG</name>
<dbReference type="InterPro" id="IPR036392">
    <property type="entry name" value="PLAT/LH2_dom_sf"/>
</dbReference>
<dbReference type="SUPFAM" id="SSF49723">
    <property type="entry name" value="Lipase/lipooxygenase domain (PLAT/LH2 domain)"/>
    <property type="match status" value="1"/>
</dbReference>
<keyword evidence="4" id="KW-1185">Reference proteome</keyword>
<accession>A0A8J4WWY4</accession>
<proteinExistence type="predicted"/>
<reference evidence="3" key="1">
    <citation type="submission" date="2020-07" db="EMBL/GenBank/DDBJ databases">
        <title>Clarias magur genome sequencing, assembly and annotation.</title>
        <authorList>
            <person name="Kushwaha B."/>
            <person name="Kumar R."/>
            <person name="Das P."/>
            <person name="Joshi C.G."/>
            <person name="Kumar D."/>
            <person name="Nagpure N.S."/>
            <person name="Pandey M."/>
            <person name="Agarwal S."/>
            <person name="Srivastava S."/>
            <person name="Singh M."/>
            <person name="Sahoo L."/>
            <person name="Jayasankar P."/>
            <person name="Meher P.K."/>
            <person name="Koringa P.G."/>
            <person name="Iquebal M.A."/>
            <person name="Das S.P."/>
            <person name="Bit A."/>
            <person name="Patnaik S."/>
            <person name="Patel N."/>
            <person name="Shah T.M."/>
            <person name="Hinsu A."/>
            <person name="Jena J.K."/>
        </authorList>
    </citation>
    <scope>NUCLEOTIDE SEQUENCE</scope>
    <source>
        <strain evidence="3">CIFAMagur01</strain>
        <tissue evidence="3">Testis</tissue>
    </source>
</reference>
<sequence length="68" mass="8190">ISEYRVRTLIPLGRLLFVRLEMEKWKLLEMEDSWFCSYVKVTSRGETQTFPCYRWLVGNDKVEIRDGT</sequence>